<reference evidence="1 2" key="1">
    <citation type="journal article" date="2020" name="Harmful Algae">
        <title>Molecular and morphological characterization of a novel dihydroanatoxin-a producing Microcoleus species (cyanobacteria) from the Russian River, California, USA.</title>
        <authorList>
            <person name="Conklin K.Y."/>
            <person name="Stancheva R."/>
            <person name="Otten T.G."/>
            <person name="Fadness R."/>
            <person name="Boyer G.L."/>
            <person name="Read B."/>
            <person name="Zhang X."/>
            <person name="Sheath R.G."/>
        </authorList>
    </citation>
    <scope>NUCLEOTIDE SEQUENCE [LARGE SCALE GENOMIC DNA]</scope>
    <source>
        <strain evidence="1 2">PTRS2</strain>
    </source>
</reference>
<dbReference type="EMBL" id="JBBLXS010000038">
    <property type="protein sequence ID" value="MEK0184201.1"/>
    <property type="molecule type" value="Genomic_DNA"/>
</dbReference>
<comment type="caution">
    <text evidence="1">The sequence shown here is derived from an EMBL/GenBank/DDBJ whole genome shotgun (WGS) entry which is preliminary data.</text>
</comment>
<evidence type="ECO:0000313" key="1">
    <source>
        <dbReference type="EMBL" id="MEK0184201.1"/>
    </source>
</evidence>
<name>A0ABU8YIQ8_9CYAN</name>
<protein>
    <submittedName>
        <fullName evidence="1">Uncharacterized protein</fullName>
    </submittedName>
</protein>
<dbReference type="RefSeq" id="WP_340519402.1">
    <property type="nucleotide sequence ID" value="NZ_JBBLXS010000038.1"/>
</dbReference>
<sequence>MKSIFLNSYNWVCNTATALNPKTTAKTAIALFSGIVLLTPTAALAGRFTDQVRGQLMQAAIGLGINGSYQLTHNPQVDNLRNNQSKILNINLRSGTSYAFVGVCDEDCRDIDLQVYDENGNLVDSDTGADDYPMVRVNPRWNGRFRVKVTMANCKASTCYYGVGVFGK</sequence>
<proteinExistence type="predicted"/>
<dbReference type="Proteomes" id="UP001384579">
    <property type="component" value="Unassembled WGS sequence"/>
</dbReference>
<evidence type="ECO:0000313" key="2">
    <source>
        <dbReference type="Proteomes" id="UP001384579"/>
    </source>
</evidence>
<organism evidence="1 2">
    <name type="scientific">Microcoleus anatoxicus PTRS2</name>
    <dbReference type="NCBI Taxonomy" id="2705321"/>
    <lineage>
        <taxon>Bacteria</taxon>
        <taxon>Bacillati</taxon>
        <taxon>Cyanobacteriota</taxon>
        <taxon>Cyanophyceae</taxon>
        <taxon>Oscillatoriophycideae</taxon>
        <taxon>Oscillatoriales</taxon>
        <taxon>Microcoleaceae</taxon>
        <taxon>Microcoleus</taxon>
        <taxon>Microcoleus anatoxicus</taxon>
    </lineage>
</organism>
<gene>
    <name evidence="1" type="ORF">WMG39_04975</name>
</gene>
<dbReference type="Gene3D" id="2.60.120.380">
    <property type="match status" value="1"/>
</dbReference>
<accession>A0ABU8YIQ8</accession>
<keyword evidence="2" id="KW-1185">Reference proteome</keyword>